<evidence type="ECO:0000256" key="6">
    <source>
        <dbReference type="SAM" id="SignalP"/>
    </source>
</evidence>
<dbReference type="GO" id="GO:0043616">
    <property type="term" value="P:keratinocyte proliferation"/>
    <property type="evidence" value="ECO:0007669"/>
    <property type="project" value="Ensembl"/>
</dbReference>
<dbReference type="PANTHER" id="PTHR24271:SF62">
    <property type="entry name" value="KALLIKREIN-8"/>
    <property type="match status" value="1"/>
</dbReference>
<dbReference type="InterPro" id="IPR001254">
    <property type="entry name" value="Trypsin_dom"/>
</dbReference>
<dbReference type="PANTHER" id="PTHR24271">
    <property type="entry name" value="KALLIKREIN-RELATED"/>
    <property type="match status" value="1"/>
</dbReference>
<evidence type="ECO:0000256" key="4">
    <source>
        <dbReference type="ARBA" id="ARBA00023157"/>
    </source>
</evidence>
<feature type="chain" id="PRO_5034589182" evidence="6">
    <location>
        <begin position="29"/>
        <end position="215"/>
    </location>
</feature>
<evidence type="ECO:0000313" key="8">
    <source>
        <dbReference type="Ensembl" id="ENSJJAP00000013186.1"/>
    </source>
</evidence>
<dbReference type="GO" id="GO:0038130">
    <property type="term" value="P:ERBB4 signaling pathway"/>
    <property type="evidence" value="ECO:0007669"/>
    <property type="project" value="Ensembl"/>
</dbReference>
<evidence type="ECO:0000256" key="2">
    <source>
        <dbReference type="ARBA" id="ARBA00022801"/>
    </source>
</evidence>
<evidence type="ECO:0000256" key="5">
    <source>
        <dbReference type="RuleBase" id="RU363034"/>
    </source>
</evidence>
<dbReference type="InterPro" id="IPR018114">
    <property type="entry name" value="TRYPSIN_HIS"/>
</dbReference>
<keyword evidence="6" id="KW-0732">Signal</keyword>
<dbReference type="PROSITE" id="PS00135">
    <property type="entry name" value="TRYPSIN_SER"/>
    <property type="match status" value="1"/>
</dbReference>
<dbReference type="InterPro" id="IPR009003">
    <property type="entry name" value="Peptidase_S1_PA"/>
</dbReference>
<dbReference type="FunFam" id="2.40.10.10:FF:000087">
    <property type="entry name" value="Kallikrein 8 (Neuropsin/ovasin)"/>
    <property type="match status" value="1"/>
</dbReference>
<dbReference type="PRINTS" id="PR00722">
    <property type="entry name" value="CHYMOTRYPSIN"/>
</dbReference>
<evidence type="ECO:0000256" key="3">
    <source>
        <dbReference type="ARBA" id="ARBA00022825"/>
    </source>
</evidence>
<sequence length="215" mass="23485">MGHPPPGAARTWIILLLLLGAWAGLSRAQGSKVLSGQECYPHSQPWQTALFQGERLICGGVLVGAKWVLTAAHCKKSKYTVRLGDHSLESKDEPEQEIAVARSIQHPCYNSSNPEDHNHDLMLIELRHRASLGSKVKPINLAPQCAYVGQKCTISGWGTVTSPRGDSGGPLVCDEVLQGITSWGSDPCGRPDRPGVYTNLCRYTEWVEKTMGNRD</sequence>
<dbReference type="InterPro" id="IPR033116">
    <property type="entry name" value="TRYPSIN_SER"/>
</dbReference>
<dbReference type="InterPro" id="IPR001314">
    <property type="entry name" value="Peptidase_S1A"/>
</dbReference>
<evidence type="ECO:0000259" key="7">
    <source>
        <dbReference type="PROSITE" id="PS50240"/>
    </source>
</evidence>
<evidence type="ECO:0000313" key="9">
    <source>
        <dbReference type="Proteomes" id="UP000694385"/>
    </source>
</evidence>
<feature type="domain" description="Peptidase S1" evidence="7">
    <location>
        <begin position="33"/>
        <end position="212"/>
    </location>
</feature>
<reference evidence="8" key="1">
    <citation type="submission" date="2025-08" db="UniProtKB">
        <authorList>
            <consortium name="Ensembl"/>
        </authorList>
    </citation>
    <scope>IDENTIFICATION</scope>
</reference>
<reference evidence="8" key="2">
    <citation type="submission" date="2025-09" db="UniProtKB">
        <authorList>
            <consortium name="Ensembl"/>
        </authorList>
    </citation>
    <scope>IDENTIFICATION</scope>
</reference>
<protein>
    <submittedName>
        <fullName evidence="8">Kallikrein related-peptidase 8</fullName>
    </submittedName>
</protein>
<keyword evidence="2 5" id="KW-0378">Hydrolase</keyword>
<keyword evidence="1 5" id="KW-0645">Protease</keyword>
<dbReference type="OMA" id="GMTCYSG"/>
<dbReference type="GO" id="GO:0004252">
    <property type="term" value="F:serine-type endopeptidase activity"/>
    <property type="evidence" value="ECO:0007669"/>
    <property type="project" value="Ensembl"/>
</dbReference>
<dbReference type="GO" id="GO:0006508">
    <property type="term" value="P:proteolysis"/>
    <property type="evidence" value="ECO:0007669"/>
    <property type="project" value="UniProtKB-KW"/>
</dbReference>
<dbReference type="PROSITE" id="PS00134">
    <property type="entry name" value="TRYPSIN_HIS"/>
    <property type="match status" value="1"/>
</dbReference>
<dbReference type="SMART" id="SM00020">
    <property type="entry name" value="Tryp_SPc"/>
    <property type="match status" value="1"/>
</dbReference>
<feature type="signal peptide" evidence="6">
    <location>
        <begin position="1"/>
        <end position="28"/>
    </location>
</feature>
<dbReference type="Gene3D" id="2.40.10.10">
    <property type="entry name" value="Trypsin-like serine proteases"/>
    <property type="match status" value="3"/>
</dbReference>
<proteinExistence type="predicted"/>
<dbReference type="GO" id="GO:0048812">
    <property type="term" value="P:neuron projection morphogenesis"/>
    <property type="evidence" value="ECO:0007669"/>
    <property type="project" value="Ensembl"/>
</dbReference>
<dbReference type="InterPro" id="IPR043504">
    <property type="entry name" value="Peptidase_S1_PA_chymotrypsin"/>
</dbReference>
<gene>
    <name evidence="8" type="primary">Klk8</name>
</gene>
<dbReference type="Ensembl" id="ENSJJAT00000019675.1">
    <property type="protein sequence ID" value="ENSJJAP00000013186.1"/>
    <property type="gene ID" value="ENSJJAG00000016022.1"/>
</dbReference>
<dbReference type="GO" id="GO:0005615">
    <property type="term" value="C:extracellular space"/>
    <property type="evidence" value="ECO:0007669"/>
    <property type="project" value="Ensembl"/>
</dbReference>
<dbReference type="GO" id="GO:0097180">
    <property type="term" value="C:serine protease inhibitor complex"/>
    <property type="evidence" value="ECO:0007669"/>
    <property type="project" value="Ensembl"/>
</dbReference>
<dbReference type="GO" id="GO:0050808">
    <property type="term" value="P:synapse organization"/>
    <property type="evidence" value="ECO:0007669"/>
    <property type="project" value="Ensembl"/>
</dbReference>
<dbReference type="GO" id="GO:0009611">
    <property type="term" value="P:response to wounding"/>
    <property type="evidence" value="ECO:0007669"/>
    <property type="project" value="Ensembl"/>
</dbReference>
<dbReference type="GO" id="GO:0007613">
    <property type="term" value="P:memory"/>
    <property type="evidence" value="ECO:0007669"/>
    <property type="project" value="Ensembl"/>
</dbReference>
<accession>A0A8C5P053</accession>
<dbReference type="PROSITE" id="PS50240">
    <property type="entry name" value="TRYPSIN_DOM"/>
    <property type="match status" value="1"/>
</dbReference>
<organism evidence="8 9">
    <name type="scientific">Jaculus jaculus</name>
    <name type="common">Lesser Egyptian jerboa</name>
    <dbReference type="NCBI Taxonomy" id="51337"/>
    <lineage>
        <taxon>Eukaryota</taxon>
        <taxon>Metazoa</taxon>
        <taxon>Chordata</taxon>
        <taxon>Craniata</taxon>
        <taxon>Vertebrata</taxon>
        <taxon>Euteleostomi</taxon>
        <taxon>Mammalia</taxon>
        <taxon>Eutheria</taxon>
        <taxon>Euarchontoglires</taxon>
        <taxon>Glires</taxon>
        <taxon>Rodentia</taxon>
        <taxon>Myomorpha</taxon>
        <taxon>Dipodoidea</taxon>
        <taxon>Dipodidae</taxon>
        <taxon>Dipodinae</taxon>
        <taxon>Jaculus</taxon>
    </lineage>
</organism>
<dbReference type="Pfam" id="PF00089">
    <property type="entry name" value="Trypsin"/>
    <property type="match status" value="2"/>
</dbReference>
<dbReference type="CDD" id="cd00190">
    <property type="entry name" value="Tryp_SPc"/>
    <property type="match status" value="1"/>
</dbReference>
<keyword evidence="3 5" id="KW-0720">Serine protease</keyword>
<name>A0A8C5P053_JACJA</name>
<keyword evidence="9" id="KW-1185">Reference proteome</keyword>
<dbReference type="AlphaFoldDB" id="A0A8C5P053"/>
<dbReference type="GO" id="GO:0030141">
    <property type="term" value="C:secretory granule"/>
    <property type="evidence" value="ECO:0007669"/>
    <property type="project" value="TreeGrafter"/>
</dbReference>
<evidence type="ECO:0000256" key="1">
    <source>
        <dbReference type="ARBA" id="ARBA00022670"/>
    </source>
</evidence>
<dbReference type="GO" id="GO:0050807">
    <property type="term" value="P:regulation of synapse organization"/>
    <property type="evidence" value="ECO:0007669"/>
    <property type="project" value="Ensembl"/>
</dbReference>
<dbReference type="SUPFAM" id="SSF50494">
    <property type="entry name" value="Trypsin-like serine proteases"/>
    <property type="match status" value="1"/>
</dbReference>
<dbReference type="Proteomes" id="UP000694385">
    <property type="component" value="Unassembled WGS sequence"/>
</dbReference>
<dbReference type="GeneTree" id="ENSGT01020000230389"/>
<keyword evidence="4" id="KW-1015">Disulfide bond</keyword>